<dbReference type="Proteomes" id="UP000579406">
    <property type="component" value="Unassembled WGS sequence"/>
</dbReference>
<evidence type="ECO:0000313" key="10">
    <source>
        <dbReference type="Proteomes" id="UP000579406"/>
    </source>
</evidence>
<keyword evidence="4" id="KW-0862">Zinc</keyword>
<feature type="domain" description="C2HC/C3H-type" evidence="8">
    <location>
        <begin position="439"/>
        <end position="468"/>
    </location>
</feature>
<dbReference type="GO" id="GO:0008270">
    <property type="term" value="F:zinc ion binding"/>
    <property type="evidence" value="ECO:0007669"/>
    <property type="project" value="UniProtKB-KW"/>
</dbReference>
<organism evidence="9 10">
    <name type="scientific">Chloroceryle aenea</name>
    <name type="common">American pygmy kingfisher</name>
    <dbReference type="NCBI Taxonomy" id="176938"/>
    <lineage>
        <taxon>Eukaryota</taxon>
        <taxon>Metazoa</taxon>
        <taxon>Chordata</taxon>
        <taxon>Craniata</taxon>
        <taxon>Vertebrata</taxon>
        <taxon>Euteleostomi</taxon>
        <taxon>Archelosauria</taxon>
        <taxon>Archosauria</taxon>
        <taxon>Dinosauria</taxon>
        <taxon>Saurischia</taxon>
        <taxon>Theropoda</taxon>
        <taxon>Coelurosauria</taxon>
        <taxon>Aves</taxon>
        <taxon>Neognathae</taxon>
        <taxon>Neoaves</taxon>
        <taxon>Telluraves</taxon>
        <taxon>Coraciimorphae</taxon>
        <taxon>Coraciiformes</taxon>
        <taxon>Cerylidae</taxon>
        <taxon>Chloroceryle</taxon>
    </lineage>
</organism>
<feature type="region of interest" description="Disordered" evidence="7">
    <location>
        <begin position="118"/>
        <end position="144"/>
    </location>
</feature>
<keyword evidence="5" id="KW-0175">Coiled coil</keyword>
<evidence type="ECO:0000256" key="4">
    <source>
        <dbReference type="ARBA" id="ARBA00022833"/>
    </source>
</evidence>
<evidence type="ECO:0000259" key="8">
    <source>
        <dbReference type="PROSITE" id="PS52027"/>
    </source>
</evidence>
<feature type="region of interest" description="Disordered" evidence="7">
    <location>
        <begin position="205"/>
        <end position="254"/>
    </location>
</feature>
<dbReference type="PROSITE" id="PS52027">
    <property type="entry name" value="ZF_C2HC_C3H"/>
    <property type="match status" value="2"/>
</dbReference>
<evidence type="ECO:0000256" key="1">
    <source>
        <dbReference type="ARBA" id="ARBA00010843"/>
    </source>
</evidence>
<dbReference type="Gene3D" id="3.30.160.60">
    <property type="entry name" value="Classic Zinc Finger"/>
    <property type="match status" value="1"/>
</dbReference>
<dbReference type="PANTHER" id="PTHR14649:SF1">
    <property type="entry name" value="ZINC FINGER C2HC DOMAIN-CONTAINING PROTEIN 1C"/>
    <property type="match status" value="1"/>
</dbReference>
<evidence type="ECO:0000313" key="9">
    <source>
        <dbReference type="EMBL" id="NXI49092.1"/>
    </source>
</evidence>
<feature type="non-terminal residue" evidence="9">
    <location>
        <position position="1"/>
    </location>
</feature>
<gene>
    <name evidence="9" type="primary">Zc2hc1c</name>
    <name evidence="9" type="ORF">CHLAEN_R00630</name>
</gene>
<accession>A0A7K9TKN5</accession>
<dbReference type="PANTHER" id="PTHR14649">
    <property type="entry name" value="ZINC FINGER C2HC DOMAIN-CONTAINING PROTEIN 1C"/>
    <property type="match status" value="1"/>
</dbReference>
<feature type="domain" description="C2HC/C3H-type" evidence="8">
    <location>
        <begin position="331"/>
        <end position="360"/>
    </location>
</feature>
<dbReference type="Pfam" id="PF13913">
    <property type="entry name" value="zf-C2HC_2"/>
    <property type="match status" value="2"/>
</dbReference>
<feature type="compositionally biased region" description="Low complexity" evidence="7">
    <location>
        <begin position="44"/>
        <end position="56"/>
    </location>
</feature>
<dbReference type="EMBL" id="VWZY01000369">
    <property type="protein sequence ID" value="NXI49092.1"/>
    <property type="molecule type" value="Genomic_DNA"/>
</dbReference>
<keyword evidence="2" id="KW-0479">Metal-binding</keyword>
<keyword evidence="3 6" id="KW-0863">Zinc-finger</keyword>
<feature type="non-terminal residue" evidence="9">
    <location>
        <position position="477"/>
    </location>
</feature>
<proteinExistence type="inferred from homology"/>
<dbReference type="InterPro" id="IPR026104">
    <property type="entry name" value="ZNF_C2HC_dom_1C"/>
</dbReference>
<evidence type="ECO:0000256" key="6">
    <source>
        <dbReference type="PROSITE-ProRule" id="PRU01371"/>
    </source>
</evidence>
<reference evidence="9 10" key="1">
    <citation type="submission" date="2019-09" db="EMBL/GenBank/DDBJ databases">
        <title>Bird 10,000 Genomes (B10K) Project - Family phase.</title>
        <authorList>
            <person name="Zhang G."/>
        </authorList>
    </citation>
    <scope>NUCLEOTIDE SEQUENCE [LARGE SCALE GENOMIC DNA]</scope>
    <source>
        <strain evidence="9">B10K-DU-001-61</strain>
        <tissue evidence="9">Muscle</tissue>
    </source>
</reference>
<feature type="region of interest" description="Disordered" evidence="7">
    <location>
        <begin position="38"/>
        <end position="88"/>
    </location>
</feature>
<dbReference type="AlphaFoldDB" id="A0A7K9TKN5"/>
<evidence type="ECO:0000256" key="7">
    <source>
        <dbReference type="SAM" id="MobiDB-lite"/>
    </source>
</evidence>
<feature type="compositionally biased region" description="Basic and acidic residues" evidence="7">
    <location>
        <begin position="78"/>
        <end position="87"/>
    </location>
</feature>
<feature type="compositionally biased region" description="Basic and acidic residues" evidence="7">
    <location>
        <begin position="205"/>
        <end position="236"/>
    </location>
</feature>
<comment type="caution">
    <text evidence="9">The sequence shown here is derived from an EMBL/GenBank/DDBJ whole genome shotgun (WGS) entry which is preliminary data.</text>
</comment>
<name>A0A7K9TKN5_9AVES</name>
<evidence type="ECO:0000256" key="5">
    <source>
        <dbReference type="ARBA" id="ARBA00023054"/>
    </source>
</evidence>
<sequence length="477" mass="54257">VHNSRLEWRRNNFQHELLPNRGESLAELCARKRWSDSYSQPADSSQYSSRHGSSRSAGLQGKYLASQTKTPPVKSGAGRKEGVDRAHPLKPVFPHVGVDVPVVNTAQLACAPYMEEAPNSWPRSMSKREPQSRRSPLAPGLCPWTAEPEQSASYLYRRGQTYILKLEADGRHLEEEIRKKEDLLREKLRRTEELLWRIQKEKELAQAEERHDRKVKRAREQKASRHPEEKTGRVRPGDGVFGGAQPAEATIPQPGTTLHHQALAMGKFKEHPVASNSKIQDCSPMEHVAFCSKPSPRCSPSPSALSDQDSGDQLSAEVLCMQTARAVEQEGREQCSFCGRKFLCTRLEKHMSICGKSQGSQRKAFDSRKARIRGTDLEQYQQWRSSENPQNEPPRKNNWRQKHEILIRTLQQARQVQQGLSRGGKVSDLPPLPPINNTDYVPCPYCKRRFAPRVAERHIPKCKNIRNRPPPPLLLKR</sequence>
<protein>
    <submittedName>
        <fullName evidence="9">ZC21C protein</fullName>
    </submittedName>
</protein>
<dbReference type="OrthoDB" id="10255185at2759"/>
<comment type="similarity">
    <text evidence="1">Belongs to the ZC2HC1 family.</text>
</comment>
<keyword evidence="10" id="KW-1185">Reference proteome</keyword>
<evidence type="ECO:0000256" key="3">
    <source>
        <dbReference type="ARBA" id="ARBA00022771"/>
    </source>
</evidence>
<dbReference type="InterPro" id="IPR049899">
    <property type="entry name" value="Znf_C2HC_C3H"/>
</dbReference>
<evidence type="ECO:0000256" key="2">
    <source>
        <dbReference type="ARBA" id="ARBA00022723"/>
    </source>
</evidence>